<evidence type="ECO:0000256" key="2">
    <source>
        <dbReference type="ARBA" id="ARBA00009694"/>
    </source>
</evidence>
<keyword evidence="3 6" id="KW-0812">Transmembrane</keyword>
<dbReference type="PANTHER" id="PTHR43461">
    <property type="entry name" value="TRANSMEMBRANE PROTEIN 256"/>
    <property type="match status" value="1"/>
</dbReference>
<dbReference type="EMBL" id="SNYJ01000009">
    <property type="protein sequence ID" value="TDQ38785.1"/>
    <property type="molecule type" value="Genomic_DNA"/>
</dbReference>
<protein>
    <submittedName>
        <fullName evidence="7">Uncharacterized membrane protein YgdD (TMEM256/DUF423 family)</fullName>
    </submittedName>
</protein>
<dbReference type="Proteomes" id="UP000295632">
    <property type="component" value="Unassembled WGS sequence"/>
</dbReference>
<gene>
    <name evidence="7" type="ORF">EV213_109154</name>
</gene>
<accession>A0A4R6U312</accession>
<name>A0A4R6U312_9BACI</name>
<evidence type="ECO:0000256" key="3">
    <source>
        <dbReference type="ARBA" id="ARBA00022692"/>
    </source>
</evidence>
<feature type="transmembrane region" description="Helical" evidence="6">
    <location>
        <begin position="68"/>
        <end position="90"/>
    </location>
</feature>
<dbReference type="PANTHER" id="PTHR43461:SF1">
    <property type="entry name" value="TRANSMEMBRANE PROTEIN 256"/>
    <property type="match status" value="1"/>
</dbReference>
<comment type="subcellular location">
    <subcellularLocation>
        <location evidence="1">Membrane</location>
        <topology evidence="1">Multi-pass membrane protein</topology>
    </subcellularLocation>
</comment>
<dbReference type="GO" id="GO:0005886">
    <property type="term" value="C:plasma membrane"/>
    <property type="evidence" value="ECO:0007669"/>
    <property type="project" value="TreeGrafter"/>
</dbReference>
<reference evidence="7 8" key="1">
    <citation type="submission" date="2019-03" db="EMBL/GenBank/DDBJ databases">
        <title>Genomic Encyclopedia of Type Strains, Phase IV (KMG-IV): sequencing the most valuable type-strain genomes for metagenomic binning, comparative biology and taxonomic classification.</title>
        <authorList>
            <person name="Goeker M."/>
        </authorList>
    </citation>
    <scope>NUCLEOTIDE SEQUENCE [LARGE SCALE GENOMIC DNA]</scope>
    <source>
        <strain evidence="7 8">DSM 28697</strain>
    </source>
</reference>
<proteinExistence type="inferred from homology"/>
<sequence>MLKLFLLIASINGFLSVAIGAFGAHGLEGKISERMLANYHTGVNYQMFHTVGLLGVAFLSTFVSTPMLVWAGSLMTAGIVFFSGSLYVMALTGKTILGAVTPIGGVLFLAGWVLLGLAALKLS</sequence>
<evidence type="ECO:0000313" key="8">
    <source>
        <dbReference type="Proteomes" id="UP000295632"/>
    </source>
</evidence>
<dbReference type="OrthoDB" id="9802121at2"/>
<dbReference type="Pfam" id="PF04241">
    <property type="entry name" value="DUF423"/>
    <property type="match status" value="1"/>
</dbReference>
<dbReference type="RefSeq" id="WP_133580832.1">
    <property type="nucleotide sequence ID" value="NZ_SNYJ01000009.1"/>
</dbReference>
<evidence type="ECO:0000313" key="7">
    <source>
        <dbReference type="EMBL" id="TDQ38785.1"/>
    </source>
</evidence>
<evidence type="ECO:0000256" key="1">
    <source>
        <dbReference type="ARBA" id="ARBA00004141"/>
    </source>
</evidence>
<dbReference type="AlphaFoldDB" id="A0A4R6U312"/>
<evidence type="ECO:0000256" key="5">
    <source>
        <dbReference type="ARBA" id="ARBA00023136"/>
    </source>
</evidence>
<feature type="transmembrane region" description="Helical" evidence="6">
    <location>
        <begin position="96"/>
        <end position="120"/>
    </location>
</feature>
<keyword evidence="5 6" id="KW-0472">Membrane</keyword>
<keyword evidence="4 6" id="KW-1133">Transmembrane helix</keyword>
<dbReference type="InterPro" id="IPR006696">
    <property type="entry name" value="DUF423"/>
</dbReference>
<keyword evidence="8" id="KW-1185">Reference proteome</keyword>
<comment type="similarity">
    <text evidence="2">Belongs to the UPF0382 family.</text>
</comment>
<organism evidence="7 8">
    <name type="scientific">Aureibacillus halotolerans</name>
    <dbReference type="NCBI Taxonomy" id="1508390"/>
    <lineage>
        <taxon>Bacteria</taxon>
        <taxon>Bacillati</taxon>
        <taxon>Bacillota</taxon>
        <taxon>Bacilli</taxon>
        <taxon>Bacillales</taxon>
        <taxon>Bacillaceae</taxon>
        <taxon>Aureibacillus</taxon>
    </lineage>
</organism>
<evidence type="ECO:0000256" key="4">
    <source>
        <dbReference type="ARBA" id="ARBA00022989"/>
    </source>
</evidence>
<comment type="caution">
    <text evidence="7">The sequence shown here is derived from an EMBL/GenBank/DDBJ whole genome shotgun (WGS) entry which is preliminary data.</text>
</comment>
<evidence type="ECO:0000256" key="6">
    <source>
        <dbReference type="SAM" id="Phobius"/>
    </source>
</evidence>
<feature type="transmembrane region" description="Helical" evidence="6">
    <location>
        <begin position="44"/>
        <end position="63"/>
    </location>
</feature>